<evidence type="ECO:0000313" key="12">
    <source>
        <dbReference type="Proteomes" id="UP000247498"/>
    </source>
</evidence>
<dbReference type="PANTHER" id="PTHR18934">
    <property type="entry name" value="ATP-DEPENDENT RNA HELICASE"/>
    <property type="match status" value="1"/>
</dbReference>
<dbReference type="InParanoid" id="A0A2V0PFP8"/>
<dbReference type="InterPro" id="IPR027417">
    <property type="entry name" value="P-loop_NTPase"/>
</dbReference>
<dbReference type="Pfam" id="PF00270">
    <property type="entry name" value="DEAD"/>
    <property type="match status" value="1"/>
</dbReference>
<dbReference type="Proteomes" id="UP000247498">
    <property type="component" value="Unassembled WGS sequence"/>
</dbReference>
<gene>
    <name evidence="11" type="ORF">Rsub_10805</name>
</gene>
<keyword evidence="4" id="KW-0378">Hydrolase</keyword>
<dbReference type="EMBL" id="BDRX01000130">
    <property type="protein sequence ID" value="GBF98616.1"/>
    <property type="molecule type" value="Genomic_DNA"/>
</dbReference>
<dbReference type="SMART" id="SM00487">
    <property type="entry name" value="DEXDc"/>
    <property type="match status" value="1"/>
</dbReference>
<dbReference type="FunFam" id="3.40.50.300:FF:000145">
    <property type="entry name" value="probable ATP-dependent RNA helicase DHX40"/>
    <property type="match status" value="1"/>
</dbReference>
<evidence type="ECO:0000256" key="1">
    <source>
        <dbReference type="ARBA" id="ARBA00012552"/>
    </source>
</evidence>
<keyword evidence="5 11" id="KW-0347">Helicase</keyword>
<keyword evidence="3" id="KW-0547">Nucleotide-binding</keyword>
<dbReference type="InterPro" id="IPR014001">
    <property type="entry name" value="Helicase_ATP-bd"/>
</dbReference>
<dbReference type="SMART" id="SM00490">
    <property type="entry name" value="HELICc"/>
    <property type="match status" value="1"/>
</dbReference>
<evidence type="ECO:0000256" key="3">
    <source>
        <dbReference type="ARBA" id="ARBA00022741"/>
    </source>
</evidence>
<name>A0A2V0PFP8_9CHLO</name>
<feature type="compositionally biased region" description="Basic and acidic residues" evidence="8">
    <location>
        <begin position="593"/>
        <end position="604"/>
    </location>
</feature>
<dbReference type="STRING" id="307507.A0A2V0PFP8"/>
<dbReference type="GO" id="GO:0003724">
    <property type="term" value="F:RNA helicase activity"/>
    <property type="evidence" value="ECO:0007669"/>
    <property type="project" value="UniProtKB-EC"/>
</dbReference>
<evidence type="ECO:0000259" key="10">
    <source>
        <dbReference type="PROSITE" id="PS51194"/>
    </source>
</evidence>
<dbReference type="Gene3D" id="3.40.50.300">
    <property type="entry name" value="P-loop containing nucleotide triphosphate hydrolases"/>
    <property type="match status" value="2"/>
</dbReference>
<dbReference type="GO" id="GO:0016787">
    <property type="term" value="F:hydrolase activity"/>
    <property type="evidence" value="ECO:0007669"/>
    <property type="project" value="UniProtKB-KW"/>
</dbReference>
<dbReference type="InterPro" id="IPR011545">
    <property type="entry name" value="DEAD/DEAH_box_helicase_dom"/>
</dbReference>
<reference evidence="11 12" key="1">
    <citation type="journal article" date="2018" name="Sci. Rep.">
        <title>Raphidocelis subcapitata (=Pseudokirchneriella subcapitata) provides an insight into genome evolution and environmental adaptations in the Sphaeropleales.</title>
        <authorList>
            <person name="Suzuki S."/>
            <person name="Yamaguchi H."/>
            <person name="Nakajima N."/>
            <person name="Kawachi M."/>
        </authorList>
    </citation>
    <scope>NUCLEOTIDE SEQUENCE [LARGE SCALE GENOMIC DNA]</scope>
    <source>
        <strain evidence="11 12">NIES-35</strain>
    </source>
</reference>
<evidence type="ECO:0000256" key="4">
    <source>
        <dbReference type="ARBA" id="ARBA00022801"/>
    </source>
</evidence>
<comment type="catalytic activity">
    <reaction evidence="7">
        <text>ATP + H2O = ADP + phosphate + H(+)</text>
        <dbReference type="Rhea" id="RHEA:13065"/>
        <dbReference type="ChEBI" id="CHEBI:15377"/>
        <dbReference type="ChEBI" id="CHEBI:15378"/>
        <dbReference type="ChEBI" id="CHEBI:30616"/>
        <dbReference type="ChEBI" id="CHEBI:43474"/>
        <dbReference type="ChEBI" id="CHEBI:456216"/>
        <dbReference type="EC" id="3.6.4.13"/>
    </reaction>
</comment>
<dbReference type="InterPro" id="IPR007502">
    <property type="entry name" value="Helicase-assoc_dom"/>
</dbReference>
<dbReference type="SMART" id="SM00847">
    <property type="entry name" value="HA2"/>
    <property type="match status" value="1"/>
</dbReference>
<keyword evidence="6" id="KW-0067">ATP-binding</keyword>
<dbReference type="Pfam" id="PF04408">
    <property type="entry name" value="WHD_HA2"/>
    <property type="match status" value="1"/>
</dbReference>
<proteinExistence type="predicted"/>
<dbReference type="PROSITE" id="PS51192">
    <property type="entry name" value="HELICASE_ATP_BIND_1"/>
    <property type="match status" value="1"/>
</dbReference>
<accession>A0A2V0PFP8</accession>
<dbReference type="FunFam" id="3.40.50.300:FF:000615">
    <property type="entry name" value="pre-mRNA-splicing factor ATP-dependent RNA helicase DEAH7"/>
    <property type="match status" value="1"/>
</dbReference>
<dbReference type="CDD" id="cd18791">
    <property type="entry name" value="SF2_C_RHA"/>
    <property type="match status" value="1"/>
</dbReference>
<dbReference type="InterPro" id="IPR011709">
    <property type="entry name" value="DEAD-box_helicase_OB_fold"/>
</dbReference>
<dbReference type="GO" id="GO:0005524">
    <property type="term" value="F:ATP binding"/>
    <property type="evidence" value="ECO:0007669"/>
    <property type="project" value="UniProtKB-KW"/>
</dbReference>
<comment type="caution">
    <text evidence="11">The sequence shown here is derived from an EMBL/GenBank/DDBJ whole genome shotgun (WGS) entry which is preliminary data.</text>
</comment>
<evidence type="ECO:0000256" key="2">
    <source>
        <dbReference type="ARBA" id="ARBA00022664"/>
    </source>
</evidence>
<dbReference type="PROSITE" id="PS51194">
    <property type="entry name" value="HELICASE_CTER"/>
    <property type="match status" value="1"/>
</dbReference>
<evidence type="ECO:0000256" key="5">
    <source>
        <dbReference type="ARBA" id="ARBA00022806"/>
    </source>
</evidence>
<dbReference type="Pfam" id="PF07717">
    <property type="entry name" value="OB_NTP_bind"/>
    <property type="match status" value="1"/>
</dbReference>
<evidence type="ECO:0000256" key="6">
    <source>
        <dbReference type="ARBA" id="ARBA00022840"/>
    </source>
</evidence>
<dbReference type="InterPro" id="IPR048333">
    <property type="entry name" value="HA2_WH"/>
</dbReference>
<dbReference type="PANTHER" id="PTHR18934:SF234">
    <property type="entry name" value="PRE-MRNA-SPLICING FACTOR ATP-DEPENDENT RNA HELICASE DEAH4-RELATED"/>
    <property type="match status" value="1"/>
</dbReference>
<evidence type="ECO:0000256" key="7">
    <source>
        <dbReference type="ARBA" id="ARBA00047984"/>
    </source>
</evidence>
<feature type="domain" description="Helicase ATP-binding" evidence="9">
    <location>
        <begin position="19"/>
        <end position="183"/>
    </location>
</feature>
<dbReference type="AlphaFoldDB" id="A0A2V0PFP8"/>
<keyword evidence="2" id="KW-0507">mRNA processing</keyword>
<dbReference type="EC" id="3.6.4.13" evidence="1"/>
<feature type="region of interest" description="Disordered" evidence="8">
    <location>
        <begin position="477"/>
        <end position="501"/>
    </location>
</feature>
<dbReference type="InterPro" id="IPR001650">
    <property type="entry name" value="Helicase_C-like"/>
</dbReference>
<dbReference type="GO" id="GO:0006397">
    <property type="term" value="P:mRNA processing"/>
    <property type="evidence" value="ECO:0007669"/>
    <property type="project" value="UniProtKB-KW"/>
</dbReference>
<dbReference type="GO" id="GO:0003723">
    <property type="term" value="F:RNA binding"/>
    <property type="evidence" value="ECO:0007669"/>
    <property type="project" value="TreeGrafter"/>
</dbReference>
<feature type="domain" description="Helicase C-terminal" evidence="10">
    <location>
        <begin position="206"/>
        <end position="383"/>
    </location>
</feature>
<dbReference type="Pfam" id="PF00271">
    <property type="entry name" value="Helicase_C"/>
    <property type="match status" value="1"/>
</dbReference>
<evidence type="ECO:0000259" key="9">
    <source>
        <dbReference type="PROSITE" id="PS51192"/>
    </source>
</evidence>
<evidence type="ECO:0000256" key="8">
    <source>
        <dbReference type="SAM" id="MobiDB-lite"/>
    </source>
</evidence>
<dbReference type="SUPFAM" id="SSF52540">
    <property type="entry name" value="P-loop containing nucleoside triphosphate hydrolases"/>
    <property type="match status" value="1"/>
</dbReference>
<dbReference type="FunCoup" id="A0A2V0PFP8">
    <property type="interactions" value="247"/>
</dbReference>
<dbReference type="OrthoDB" id="10253254at2759"/>
<feature type="region of interest" description="Disordered" evidence="8">
    <location>
        <begin position="559"/>
        <end position="638"/>
    </location>
</feature>
<dbReference type="Gene3D" id="1.20.120.1080">
    <property type="match status" value="1"/>
</dbReference>
<protein>
    <recommendedName>
        <fullName evidence="1">RNA helicase</fullName>
        <ecNumber evidence="1">3.6.4.13</ecNumber>
    </recommendedName>
</protein>
<evidence type="ECO:0000313" key="11">
    <source>
        <dbReference type="EMBL" id="GBF98616.1"/>
    </source>
</evidence>
<feature type="compositionally biased region" description="Gly residues" evidence="8">
    <location>
        <begin position="477"/>
        <end position="498"/>
    </location>
</feature>
<keyword evidence="12" id="KW-1185">Reference proteome</keyword>
<dbReference type="Pfam" id="PF21010">
    <property type="entry name" value="HA2_C"/>
    <property type="match status" value="1"/>
</dbReference>
<sequence length="814" mass="85749">MEPADGPKLPIRQYGDEIARAVAANDVVVVIGETGSGKTTQLSQILLEAGFASEGIIGVTQPRRVAAVTVARRVAEERGAQVGGEVGYAVRFEDRSCPSTRIKYLTDGTLMRECLEDPMLSKYQVVILDEAHERSLNTDILFGLLKNLAGVREKPLKLVVTSATLDGDKFSSYFNDCPVFNVPGRCFPVDIVHSREDHAHDYVSAAVDTVLQIHTGQPAGDILVFLTGQAEIEKAVASINAAVCSLPAGSASDLLVLPLYASLPPELQLRVFRGGPEGARRCIVATNVAETSITVEGVVYVVDSGVVKQKHYHPASGMESLDVVPISRVQATQRAGRAGRTRPGKCFRLYTRTYFEHQMPDASLPEIQRCSLAGAVLHLKALKLPLDVLAFDFLDPPAKGGLEEALSRLYVLDAIDADGDITPPGRAMAAMPLEPALARALLAAHKLGCLDEMVTVAAMLSAEHVFAGGHGPDVGNGLAPGGGGGGGGGGGRGGGGGGGRREELSRLMAECQGDHILLLRLYQLWAAGGCSREFCKQYGLDLRGMNFARDVRRQLEGIVGPNGRGLEKLDAGGGDDGGDRRGRDGGGGGSSHAPDRDRDGDGGGRKRRRSGSGEPPPLTPRGSGGLNGRGGSAPPPSAARLDALRHALTVGFANRIARRMRMHNGYKTVNEAAQLAQLHPGSSHLKADDDGLLPEWVIYHELVATSRPFLRQVCPVEYRWVEPLLPKLSGVDVRRLSKGRLLAEREEAAAGAGASRGGAAAAAAAAGSADAAAAAATAAAQAVKRNDDKAVDAARQRYLARKQQQAAAAGPKKR</sequence>
<organism evidence="11 12">
    <name type="scientific">Raphidocelis subcapitata</name>
    <dbReference type="NCBI Taxonomy" id="307507"/>
    <lineage>
        <taxon>Eukaryota</taxon>
        <taxon>Viridiplantae</taxon>
        <taxon>Chlorophyta</taxon>
        <taxon>core chlorophytes</taxon>
        <taxon>Chlorophyceae</taxon>
        <taxon>CS clade</taxon>
        <taxon>Sphaeropleales</taxon>
        <taxon>Selenastraceae</taxon>
        <taxon>Raphidocelis</taxon>
    </lineage>
</organism>
<feature type="compositionally biased region" description="Gly residues" evidence="8">
    <location>
        <begin position="622"/>
        <end position="631"/>
    </location>
</feature>